<keyword evidence="2" id="KW-0812">Transmembrane</keyword>
<dbReference type="InterPro" id="IPR008496">
    <property type="entry name" value="TMEM222/RTE1"/>
</dbReference>
<dbReference type="EnsemblPlants" id="OGLUM05G25610.1">
    <property type="protein sequence ID" value="OGLUM05G25610.1"/>
    <property type="gene ID" value="OGLUM05G25610"/>
</dbReference>
<keyword evidence="2" id="KW-1133">Transmembrane helix</keyword>
<dbReference type="GO" id="GO:0005794">
    <property type="term" value="C:Golgi apparatus"/>
    <property type="evidence" value="ECO:0007669"/>
    <property type="project" value="TreeGrafter"/>
</dbReference>
<organism evidence="3">
    <name type="scientific">Oryza glumipatula</name>
    <dbReference type="NCBI Taxonomy" id="40148"/>
    <lineage>
        <taxon>Eukaryota</taxon>
        <taxon>Viridiplantae</taxon>
        <taxon>Streptophyta</taxon>
        <taxon>Embryophyta</taxon>
        <taxon>Tracheophyta</taxon>
        <taxon>Spermatophyta</taxon>
        <taxon>Magnoliopsida</taxon>
        <taxon>Liliopsida</taxon>
        <taxon>Poales</taxon>
        <taxon>Poaceae</taxon>
        <taxon>BOP clade</taxon>
        <taxon>Oryzoideae</taxon>
        <taxon>Oryzeae</taxon>
        <taxon>Oryzinae</taxon>
        <taxon>Oryza</taxon>
    </lineage>
</organism>
<feature type="transmembrane region" description="Helical" evidence="2">
    <location>
        <begin position="297"/>
        <end position="318"/>
    </location>
</feature>
<feature type="region of interest" description="Disordered" evidence="1">
    <location>
        <begin position="1"/>
        <end position="23"/>
    </location>
</feature>
<dbReference type="HOGENOM" id="CLU_075672_0_0_1"/>
<protein>
    <submittedName>
        <fullName evidence="3">Uncharacterized protein</fullName>
    </submittedName>
</protein>
<dbReference type="PANTHER" id="PTHR20921">
    <property type="entry name" value="TRANSMEMBRANE PROTEIN 222"/>
    <property type="match status" value="1"/>
</dbReference>
<dbReference type="GO" id="GO:0010104">
    <property type="term" value="P:regulation of ethylene-activated signaling pathway"/>
    <property type="evidence" value="ECO:0007669"/>
    <property type="project" value="TreeGrafter"/>
</dbReference>
<dbReference type="Pfam" id="PF05608">
    <property type="entry name" value="RTE1"/>
    <property type="match status" value="1"/>
</dbReference>
<evidence type="ECO:0000313" key="3">
    <source>
        <dbReference type="EnsemblPlants" id="OGLUM05G25610.1"/>
    </source>
</evidence>
<feature type="transmembrane region" description="Helical" evidence="2">
    <location>
        <begin position="330"/>
        <end position="349"/>
    </location>
</feature>
<keyword evidence="2" id="KW-0472">Membrane</keyword>
<dbReference type="Proteomes" id="UP000026961">
    <property type="component" value="Chromosome 5"/>
</dbReference>
<sequence length="375" mass="40823">MPPPTLPAASRLRSGPTSTSAQSPVAECPLALHVIHTGWVRVASPSPSTPASASSPMRQTLDLHLLGAVASQSNPFPMRLLRRIPLLVERFDWDFSFLGVCRTSPNGIKAIGVFRLVHWWLDVLLAEEARLSWEGGLWCGVDEEVEAACGDGVVSSSNEMQELWPLGEVDQKGTRFPCCIVWTPLPVVSWLAPYIGHVGIAREDGTVMDFAGSNFVSVDDLAYGSAARYLQLDRRKCCFPANLAAHVCARSYEHSEAGTAISWDDALQSGARRFEHKCYNLFTCNSHSFVASCLNRLAYGGSVGWNVLNLAALVWLRGRWLGKMAVVRSLLPFAAVACVGVLMAGWSFLIGMAAFSSLLLGWFVLGVYCFKGLVC</sequence>
<keyword evidence="4" id="KW-1185">Reference proteome</keyword>
<evidence type="ECO:0000313" key="4">
    <source>
        <dbReference type="Proteomes" id="UP000026961"/>
    </source>
</evidence>
<reference evidence="3" key="2">
    <citation type="submission" date="2018-05" db="EMBL/GenBank/DDBJ databases">
        <title>OgluRS3 (Oryza glumaepatula Reference Sequence Version 3).</title>
        <authorList>
            <person name="Zhang J."/>
            <person name="Kudrna D."/>
            <person name="Lee S."/>
            <person name="Talag J."/>
            <person name="Welchert J."/>
            <person name="Wing R.A."/>
        </authorList>
    </citation>
    <scope>NUCLEOTIDE SEQUENCE [LARGE SCALE GENOMIC DNA]</scope>
</reference>
<dbReference type="GO" id="GO:0005783">
    <property type="term" value="C:endoplasmic reticulum"/>
    <property type="evidence" value="ECO:0007669"/>
    <property type="project" value="TreeGrafter"/>
</dbReference>
<dbReference type="AlphaFoldDB" id="A0A0E0A254"/>
<evidence type="ECO:0000256" key="1">
    <source>
        <dbReference type="SAM" id="MobiDB-lite"/>
    </source>
</evidence>
<name>A0A0E0A254_9ORYZ</name>
<accession>A0A0E0A254</accession>
<evidence type="ECO:0000256" key="2">
    <source>
        <dbReference type="SAM" id="Phobius"/>
    </source>
</evidence>
<proteinExistence type="predicted"/>
<dbReference type="STRING" id="40148.A0A0E0A254"/>
<dbReference type="PANTHER" id="PTHR20921:SF4">
    <property type="entry name" value="OS05G0539800 PROTEIN"/>
    <property type="match status" value="1"/>
</dbReference>
<dbReference type="GO" id="GO:0009723">
    <property type="term" value="P:response to ethylene"/>
    <property type="evidence" value="ECO:0007669"/>
    <property type="project" value="TreeGrafter"/>
</dbReference>
<feature type="transmembrane region" description="Helical" evidence="2">
    <location>
        <begin position="355"/>
        <end position="374"/>
    </location>
</feature>
<dbReference type="eggNOG" id="KOG3150">
    <property type="taxonomic scope" value="Eukaryota"/>
</dbReference>
<reference evidence="3" key="1">
    <citation type="submission" date="2015-04" db="UniProtKB">
        <authorList>
            <consortium name="EnsemblPlants"/>
        </authorList>
    </citation>
    <scope>IDENTIFICATION</scope>
</reference>
<dbReference type="Gramene" id="OGLUM05G25610.1">
    <property type="protein sequence ID" value="OGLUM05G25610.1"/>
    <property type="gene ID" value="OGLUM05G25610"/>
</dbReference>